<dbReference type="PANTHER" id="PTHR11161">
    <property type="entry name" value="O-ACYLTRANSFERASE"/>
    <property type="match status" value="1"/>
</dbReference>
<sequence>MHSTQCQTVLVISVMVLFLHSAVSQLSPEMIQGVVWPRQRIPVTDIQSHEVSSHCKRNLSDLPKAFDAFGKPAAGILVGNINWMGHFDECESLDGFQYCVVEFNVSVAQSNPVMPFMLYGVCAPENCSESDVYNSMDFFVERTPELKKSSPMNVIAQPICSQHPHRPIDGKFVATVAFFSFLFVLVIGSSLYHAWYHSTACRKSQTYHLGQNEEFSQPDTSPLVNEVDADHAKVDSNNVHVQTREEGEIFSFI</sequence>
<keyword evidence="5" id="KW-1185">Reference proteome</keyword>
<dbReference type="PANTHER" id="PTHR11161:SF0">
    <property type="entry name" value="O-ACYLTRANSFERASE LIKE PROTEIN"/>
    <property type="match status" value="1"/>
</dbReference>
<name>A0A9Q1BAL2_HOLLE</name>
<protein>
    <recommendedName>
        <fullName evidence="3">Nose resistant-to-fluoxetine protein N-terminal domain-containing protein</fullName>
    </recommendedName>
</protein>
<keyword evidence="1" id="KW-0812">Transmembrane</keyword>
<dbReference type="EMBL" id="JAIZAY010001502">
    <property type="protein sequence ID" value="KAJ8017552.1"/>
    <property type="molecule type" value="Genomic_DNA"/>
</dbReference>
<feature type="signal peptide" evidence="2">
    <location>
        <begin position="1"/>
        <end position="24"/>
    </location>
</feature>
<feature type="transmembrane region" description="Helical" evidence="1">
    <location>
        <begin position="172"/>
        <end position="195"/>
    </location>
</feature>
<evidence type="ECO:0000259" key="3">
    <source>
        <dbReference type="SMART" id="SM00703"/>
    </source>
</evidence>
<evidence type="ECO:0000256" key="2">
    <source>
        <dbReference type="SAM" id="SignalP"/>
    </source>
</evidence>
<keyword evidence="2" id="KW-0732">Signal</keyword>
<keyword evidence="1" id="KW-1133">Transmembrane helix</keyword>
<reference evidence="4" key="1">
    <citation type="submission" date="2021-10" db="EMBL/GenBank/DDBJ databases">
        <title>Tropical sea cucumber genome reveals ecological adaptation and Cuvierian tubules defense mechanism.</title>
        <authorList>
            <person name="Chen T."/>
        </authorList>
    </citation>
    <scope>NUCLEOTIDE SEQUENCE</scope>
    <source>
        <strain evidence="4">Nanhai2018</strain>
        <tissue evidence="4">Muscle</tissue>
    </source>
</reference>
<accession>A0A9Q1BAL2</accession>
<dbReference type="Pfam" id="PF20146">
    <property type="entry name" value="NRF"/>
    <property type="match status" value="1"/>
</dbReference>
<dbReference type="AlphaFoldDB" id="A0A9Q1BAL2"/>
<evidence type="ECO:0000313" key="5">
    <source>
        <dbReference type="Proteomes" id="UP001152320"/>
    </source>
</evidence>
<dbReference type="Proteomes" id="UP001152320">
    <property type="component" value="Unassembled WGS sequence"/>
</dbReference>
<comment type="caution">
    <text evidence="4">The sequence shown here is derived from an EMBL/GenBank/DDBJ whole genome shotgun (WGS) entry which is preliminary data.</text>
</comment>
<keyword evidence="1" id="KW-0472">Membrane</keyword>
<feature type="chain" id="PRO_5040321302" description="Nose resistant-to-fluoxetine protein N-terminal domain-containing protein" evidence="2">
    <location>
        <begin position="25"/>
        <end position="253"/>
    </location>
</feature>
<dbReference type="InterPro" id="IPR006621">
    <property type="entry name" value="Nose-resist-to-fluoxetine_N"/>
</dbReference>
<evidence type="ECO:0000256" key="1">
    <source>
        <dbReference type="SAM" id="Phobius"/>
    </source>
</evidence>
<dbReference type="OrthoDB" id="207378at2759"/>
<dbReference type="SMART" id="SM00703">
    <property type="entry name" value="NRF"/>
    <property type="match status" value="1"/>
</dbReference>
<feature type="domain" description="Nose resistant-to-fluoxetine protein N-terminal" evidence="3">
    <location>
        <begin position="52"/>
        <end position="162"/>
    </location>
</feature>
<proteinExistence type="predicted"/>
<dbReference type="InterPro" id="IPR052728">
    <property type="entry name" value="O2_lipid_transport_reg"/>
</dbReference>
<organism evidence="4 5">
    <name type="scientific">Holothuria leucospilota</name>
    <name type="common">Black long sea cucumber</name>
    <name type="synonym">Mertensiothuria leucospilota</name>
    <dbReference type="NCBI Taxonomy" id="206669"/>
    <lineage>
        <taxon>Eukaryota</taxon>
        <taxon>Metazoa</taxon>
        <taxon>Echinodermata</taxon>
        <taxon>Eleutherozoa</taxon>
        <taxon>Echinozoa</taxon>
        <taxon>Holothuroidea</taxon>
        <taxon>Aspidochirotacea</taxon>
        <taxon>Aspidochirotida</taxon>
        <taxon>Holothuriidae</taxon>
        <taxon>Holothuria</taxon>
    </lineage>
</organism>
<evidence type="ECO:0000313" key="4">
    <source>
        <dbReference type="EMBL" id="KAJ8017552.1"/>
    </source>
</evidence>
<gene>
    <name evidence="4" type="ORF">HOLleu_44954</name>
</gene>